<dbReference type="Proteomes" id="UP000554054">
    <property type="component" value="Unassembled WGS sequence"/>
</dbReference>
<feature type="region of interest" description="Disordered" evidence="8">
    <location>
        <begin position="1"/>
        <end position="23"/>
    </location>
</feature>
<accession>A0A852VRR6</accession>
<keyword evidence="5 9" id="KW-1133">Transmembrane helix</keyword>
<evidence type="ECO:0000256" key="7">
    <source>
        <dbReference type="ARBA" id="ARBA00023306"/>
    </source>
</evidence>
<feature type="domain" description="POTRA" evidence="10">
    <location>
        <begin position="64"/>
        <end position="133"/>
    </location>
</feature>
<evidence type="ECO:0000256" key="6">
    <source>
        <dbReference type="ARBA" id="ARBA00023136"/>
    </source>
</evidence>
<dbReference type="EMBL" id="JACCAE010000001">
    <property type="protein sequence ID" value="NYF97024.1"/>
    <property type="molecule type" value="Genomic_DNA"/>
</dbReference>
<keyword evidence="3 11" id="KW-0132">Cell division</keyword>
<evidence type="ECO:0000313" key="11">
    <source>
        <dbReference type="EMBL" id="NYF97024.1"/>
    </source>
</evidence>
<evidence type="ECO:0000256" key="9">
    <source>
        <dbReference type="SAM" id="Phobius"/>
    </source>
</evidence>
<sequence>MAQRSMSRPPARQPRSGTREATERRFVERAARARGLRLRRWLVALLVVAVLVGLGWLLGFSSVLDVRTVEVTGAQKSDAPAIEQIAQQEQGRPLARVDAGEMSARIIDEVPGVKEVDVDRGWPHTLNVKVTSRVPVLAVRQDEGFRLLDGHGVVIRTVASAPKDVPTVTAQGNTEVSGHGVKAARGMLRALPEDMRDRVRDVTVDGADQVSFRLGSTTIVWGDAESPEVKVRVIPILLEKKPEIIDVSAPGSPVTRG</sequence>
<reference evidence="11 12" key="1">
    <citation type="submission" date="2020-07" db="EMBL/GenBank/DDBJ databases">
        <title>Sequencing the genomes of 1000 actinobacteria strains.</title>
        <authorList>
            <person name="Klenk H.-P."/>
        </authorList>
    </citation>
    <scope>NUCLEOTIDE SEQUENCE [LARGE SCALE GENOMIC DNA]</scope>
    <source>
        <strain evidence="11 12">DSM 26154</strain>
    </source>
</reference>
<gene>
    <name evidence="11" type="ORF">BJY20_000416</name>
</gene>
<proteinExistence type="predicted"/>
<dbReference type="InterPro" id="IPR013685">
    <property type="entry name" value="POTRA_FtsQ_type"/>
</dbReference>
<evidence type="ECO:0000256" key="8">
    <source>
        <dbReference type="SAM" id="MobiDB-lite"/>
    </source>
</evidence>
<keyword evidence="7" id="KW-0131">Cell cycle</keyword>
<dbReference type="PANTHER" id="PTHR37820">
    <property type="entry name" value="CELL DIVISION PROTEIN DIVIB"/>
    <property type="match status" value="1"/>
</dbReference>
<evidence type="ECO:0000256" key="5">
    <source>
        <dbReference type="ARBA" id="ARBA00022989"/>
    </source>
</evidence>
<name>A0A852VRR6_9MICO</name>
<dbReference type="PANTHER" id="PTHR37820:SF1">
    <property type="entry name" value="CELL DIVISION PROTEIN FTSQ"/>
    <property type="match status" value="1"/>
</dbReference>
<evidence type="ECO:0000256" key="2">
    <source>
        <dbReference type="ARBA" id="ARBA00022475"/>
    </source>
</evidence>
<comment type="caution">
    <text evidence="11">The sequence shown here is derived from an EMBL/GenBank/DDBJ whole genome shotgun (WGS) entry which is preliminary data.</text>
</comment>
<dbReference type="Gene3D" id="3.10.20.310">
    <property type="entry name" value="membrane protein fhac"/>
    <property type="match status" value="1"/>
</dbReference>
<keyword evidence="4 9" id="KW-0812">Transmembrane</keyword>
<comment type="subcellular location">
    <subcellularLocation>
        <location evidence="1">Membrane</location>
    </subcellularLocation>
</comment>
<dbReference type="InterPro" id="IPR005548">
    <property type="entry name" value="Cell_div_FtsQ/DivIB_C"/>
</dbReference>
<protein>
    <submittedName>
        <fullName evidence="11">Cell division protein FtsQ</fullName>
    </submittedName>
</protein>
<dbReference type="InterPro" id="IPR050487">
    <property type="entry name" value="FtsQ_DivIB"/>
</dbReference>
<dbReference type="RefSeq" id="WP_185990006.1">
    <property type="nucleotide sequence ID" value="NZ_JACCAE010000001.1"/>
</dbReference>
<evidence type="ECO:0000259" key="10">
    <source>
        <dbReference type="PROSITE" id="PS51779"/>
    </source>
</evidence>
<dbReference type="Pfam" id="PF08478">
    <property type="entry name" value="POTRA_1"/>
    <property type="match status" value="1"/>
</dbReference>
<dbReference type="InterPro" id="IPR034746">
    <property type="entry name" value="POTRA"/>
</dbReference>
<dbReference type="Pfam" id="PF03799">
    <property type="entry name" value="FtsQ_DivIB_C"/>
    <property type="match status" value="1"/>
</dbReference>
<evidence type="ECO:0000256" key="1">
    <source>
        <dbReference type="ARBA" id="ARBA00004370"/>
    </source>
</evidence>
<dbReference type="AlphaFoldDB" id="A0A852VRR6"/>
<keyword evidence="6 9" id="KW-0472">Membrane</keyword>
<keyword evidence="2" id="KW-1003">Cell membrane</keyword>
<feature type="transmembrane region" description="Helical" evidence="9">
    <location>
        <begin position="41"/>
        <end position="60"/>
    </location>
</feature>
<evidence type="ECO:0000256" key="4">
    <source>
        <dbReference type="ARBA" id="ARBA00022692"/>
    </source>
</evidence>
<organism evidence="11 12">
    <name type="scientific">Janibacter cremeus</name>
    <dbReference type="NCBI Taxonomy" id="1285192"/>
    <lineage>
        <taxon>Bacteria</taxon>
        <taxon>Bacillati</taxon>
        <taxon>Actinomycetota</taxon>
        <taxon>Actinomycetes</taxon>
        <taxon>Micrococcales</taxon>
        <taxon>Intrasporangiaceae</taxon>
        <taxon>Janibacter</taxon>
    </lineage>
</organism>
<dbReference type="GO" id="GO:0005886">
    <property type="term" value="C:plasma membrane"/>
    <property type="evidence" value="ECO:0007669"/>
    <property type="project" value="TreeGrafter"/>
</dbReference>
<dbReference type="GO" id="GO:0051301">
    <property type="term" value="P:cell division"/>
    <property type="evidence" value="ECO:0007669"/>
    <property type="project" value="UniProtKB-KW"/>
</dbReference>
<evidence type="ECO:0000313" key="12">
    <source>
        <dbReference type="Proteomes" id="UP000554054"/>
    </source>
</evidence>
<keyword evidence="12" id="KW-1185">Reference proteome</keyword>
<dbReference type="PROSITE" id="PS51779">
    <property type="entry name" value="POTRA"/>
    <property type="match status" value="1"/>
</dbReference>
<evidence type="ECO:0000256" key="3">
    <source>
        <dbReference type="ARBA" id="ARBA00022618"/>
    </source>
</evidence>